<evidence type="ECO:0000256" key="7">
    <source>
        <dbReference type="ARBA" id="ARBA00023136"/>
    </source>
</evidence>
<dbReference type="AlphaFoldDB" id="A0A2S8GKI9"/>
<evidence type="ECO:0000256" key="1">
    <source>
        <dbReference type="ARBA" id="ARBA00004417"/>
    </source>
</evidence>
<dbReference type="FunFam" id="3.40.50.300:FF:000016">
    <property type="entry name" value="Oligopeptide ABC transporter ATP-binding component"/>
    <property type="match status" value="1"/>
</dbReference>
<dbReference type="EMBL" id="PUHZ01000016">
    <property type="protein sequence ID" value="PQO44957.1"/>
    <property type="molecule type" value="Genomic_DNA"/>
</dbReference>
<dbReference type="Pfam" id="PF08352">
    <property type="entry name" value="oligo_HPY"/>
    <property type="match status" value="1"/>
</dbReference>
<dbReference type="GO" id="GO:0005886">
    <property type="term" value="C:plasma membrane"/>
    <property type="evidence" value="ECO:0007669"/>
    <property type="project" value="UniProtKB-SubCell"/>
</dbReference>
<evidence type="ECO:0000313" key="10">
    <source>
        <dbReference type="Proteomes" id="UP000237819"/>
    </source>
</evidence>
<gene>
    <name evidence="9" type="ORF">C5Y93_15570</name>
</gene>
<comment type="caution">
    <text evidence="9">The sequence shown here is derived from an EMBL/GenBank/DDBJ whole genome shotgun (WGS) entry which is preliminary data.</text>
</comment>
<dbReference type="Gene3D" id="3.40.50.300">
    <property type="entry name" value="P-loop containing nucleotide triphosphate hydrolases"/>
    <property type="match status" value="1"/>
</dbReference>
<protein>
    <submittedName>
        <fullName evidence="9">Peptide ABC transporter ATP-binding protein</fullName>
    </submittedName>
</protein>
<dbReference type="InterPro" id="IPR003593">
    <property type="entry name" value="AAA+_ATPase"/>
</dbReference>
<keyword evidence="7" id="KW-0472">Membrane</keyword>
<dbReference type="InterPro" id="IPR027417">
    <property type="entry name" value="P-loop_NTPase"/>
</dbReference>
<dbReference type="GO" id="GO:0005524">
    <property type="term" value="F:ATP binding"/>
    <property type="evidence" value="ECO:0007669"/>
    <property type="project" value="UniProtKB-KW"/>
</dbReference>
<reference evidence="9 10" key="1">
    <citation type="submission" date="2018-02" db="EMBL/GenBank/DDBJ databases">
        <title>Comparative genomes isolates from brazilian mangrove.</title>
        <authorList>
            <person name="Araujo J.E."/>
            <person name="Taketani R.G."/>
            <person name="Silva M.C.P."/>
            <person name="Loureco M.V."/>
            <person name="Andreote F.D."/>
        </authorList>
    </citation>
    <scope>NUCLEOTIDE SEQUENCE [LARGE SCALE GENOMIC DNA]</scope>
    <source>
        <strain evidence="9 10">Nap-Phe MGV</strain>
    </source>
</reference>
<evidence type="ECO:0000256" key="4">
    <source>
        <dbReference type="ARBA" id="ARBA00022475"/>
    </source>
</evidence>
<proteinExistence type="inferred from homology"/>
<evidence type="ECO:0000256" key="3">
    <source>
        <dbReference type="ARBA" id="ARBA00022448"/>
    </source>
</evidence>
<dbReference type="PANTHER" id="PTHR43297">
    <property type="entry name" value="OLIGOPEPTIDE TRANSPORT ATP-BINDING PROTEIN APPD"/>
    <property type="match status" value="1"/>
</dbReference>
<accession>A0A2S8GKI9</accession>
<organism evidence="9 10">
    <name type="scientific">Blastopirellula marina</name>
    <dbReference type="NCBI Taxonomy" id="124"/>
    <lineage>
        <taxon>Bacteria</taxon>
        <taxon>Pseudomonadati</taxon>
        <taxon>Planctomycetota</taxon>
        <taxon>Planctomycetia</taxon>
        <taxon>Pirellulales</taxon>
        <taxon>Pirellulaceae</taxon>
        <taxon>Blastopirellula</taxon>
    </lineage>
</organism>
<dbReference type="InterPro" id="IPR003439">
    <property type="entry name" value="ABC_transporter-like_ATP-bd"/>
</dbReference>
<dbReference type="InterPro" id="IPR017871">
    <property type="entry name" value="ABC_transporter-like_CS"/>
</dbReference>
<dbReference type="Pfam" id="PF00005">
    <property type="entry name" value="ABC_tran"/>
    <property type="match status" value="1"/>
</dbReference>
<name>A0A2S8GKI9_9BACT</name>
<dbReference type="InterPro" id="IPR050388">
    <property type="entry name" value="ABC_Ni/Peptide_Import"/>
</dbReference>
<comment type="similarity">
    <text evidence="2">Belongs to the ABC transporter superfamily.</text>
</comment>
<feature type="domain" description="ABC transporter" evidence="8">
    <location>
        <begin position="12"/>
        <end position="263"/>
    </location>
</feature>
<dbReference type="SMART" id="SM00382">
    <property type="entry name" value="AAA"/>
    <property type="match status" value="1"/>
</dbReference>
<keyword evidence="5" id="KW-0547">Nucleotide-binding</keyword>
<dbReference type="OrthoDB" id="9806285at2"/>
<evidence type="ECO:0000256" key="6">
    <source>
        <dbReference type="ARBA" id="ARBA00022840"/>
    </source>
</evidence>
<dbReference type="PANTHER" id="PTHR43297:SF2">
    <property type="entry name" value="DIPEPTIDE TRANSPORT ATP-BINDING PROTEIN DPPD"/>
    <property type="match status" value="1"/>
</dbReference>
<dbReference type="PROSITE" id="PS50893">
    <property type="entry name" value="ABC_TRANSPORTER_2"/>
    <property type="match status" value="1"/>
</dbReference>
<keyword evidence="3" id="KW-0813">Transport</keyword>
<comment type="subcellular location">
    <subcellularLocation>
        <location evidence="1">Cell inner membrane</location>
        <topology evidence="1">Peripheral membrane protein</topology>
    </subcellularLocation>
</comment>
<dbReference type="SUPFAM" id="SSF52540">
    <property type="entry name" value="P-loop containing nucleoside triphosphate hydrolases"/>
    <property type="match status" value="1"/>
</dbReference>
<evidence type="ECO:0000259" key="8">
    <source>
        <dbReference type="PROSITE" id="PS50893"/>
    </source>
</evidence>
<evidence type="ECO:0000256" key="5">
    <source>
        <dbReference type="ARBA" id="ARBA00022741"/>
    </source>
</evidence>
<dbReference type="Proteomes" id="UP000237819">
    <property type="component" value="Unassembled WGS sequence"/>
</dbReference>
<evidence type="ECO:0000256" key="2">
    <source>
        <dbReference type="ARBA" id="ARBA00005417"/>
    </source>
</evidence>
<dbReference type="RefSeq" id="WP_105336357.1">
    <property type="nucleotide sequence ID" value="NZ_PUHZ01000016.1"/>
</dbReference>
<dbReference type="GO" id="GO:0016887">
    <property type="term" value="F:ATP hydrolysis activity"/>
    <property type="evidence" value="ECO:0007669"/>
    <property type="project" value="InterPro"/>
</dbReference>
<sequence>MASEHNTQVPLLRVEDLRVEFHTDDGLVTAVRGVDWELRAGETLGVVGESGSGKSVTSLALMGLIPQPPGKIASGRALYRGKDLLKMSSRELSDIRGNRIAMIFQDPMTALNPFLTVEDQLTEVTRRHLGLSQKAATAHAIEMLEKVGIPSASKRVFEYPHQFSGGMRQRVMIAMALSCKPDILIADEPTTALDVTIQAQILELMKELQEQEGTAILMITHDLGVIANIAHRVQVMYAGRVVEKATVDELFRNPRHPYTLGLLESAPRVDQLEAELRPIPGQPPDLSKLPGGCSFRPRCPFSIGKCGEVDPPLVDSNSSGSYACLVNIDEAPRHDATSQISEELS</sequence>
<dbReference type="InterPro" id="IPR013563">
    <property type="entry name" value="Oligopep_ABC_C"/>
</dbReference>
<dbReference type="NCBIfam" id="TIGR01727">
    <property type="entry name" value="oligo_HPY"/>
    <property type="match status" value="1"/>
</dbReference>
<evidence type="ECO:0000313" key="9">
    <source>
        <dbReference type="EMBL" id="PQO44957.1"/>
    </source>
</evidence>
<keyword evidence="6 9" id="KW-0067">ATP-binding</keyword>
<keyword evidence="4" id="KW-1003">Cell membrane</keyword>
<dbReference type="PROSITE" id="PS00211">
    <property type="entry name" value="ABC_TRANSPORTER_1"/>
    <property type="match status" value="1"/>
</dbReference>
<dbReference type="GO" id="GO:0015833">
    <property type="term" value="P:peptide transport"/>
    <property type="evidence" value="ECO:0007669"/>
    <property type="project" value="InterPro"/>
</dbReference>
<dbReference type="CDD" id="cd03257">
    <property type="entry name" value="ABC_NikE_OppD_transporters"/>
    <property type="match status" value="1"/>
</dbReference>